<protein>
    <submittedName>
        <fullName evidence="2">CO/xanthine dehydrogenase Mo-binding subunit</fullName>
    </submittedName>
</protein>
<dbReference type="PIRSF" id="PIRSF036389">
    <property type="entry name" value="IOR_B"/>
    <property type="match status" value="1"/>
</dbReference>
<dbReference type="RefSeq" id="WP_184801038.1">
    <property type="nucleotide sequence ID" value="NZ_JACIIZ010000006.1"/>
</dbReference>
<dbReference type="PANTHER" id="PTHR47495:SF1">
    <property type="entry name" value="BLL3820 PROTEIN"/>
    <property type="match status" value="1"/>
</dbReference>
<proteinExistence type="predicted"/>
<dbReference type="Pfam" id="PF02738">
    <property type="entry name" value="MoCoBD_1"/>
    <property type="match status" value="1"/>
</dbReference>
<evidence type="ECO:0000313" key="2">
    <source>
        <dbReference type="EMBL" id="MBB6252066.1"/>
    </source>
</evidence>
<dbReference type="SUPFAM" id="SSF56003">
    <property type="entry name" value="Molybdenum cofactor-binding domain"/>
    <property type="match status" value="2"/>
</dbReference>
<dbReference type="Gene3D" id="3.30.365.10">
    <property type="entry name" value="Aldehyde oxidase/xanthine dehydrogenase, molybdopterin binding domain"/>
    <property type="match status" value="4"/>
</dbReference>
<dbReference type="InterPro" id="IPR008274">
    <property type="entry name" value="AldOxase/xan_DH_MoCoBD1"/>
</dbReference>
<dbReference type="PROSITE" id="PS51318">
    <property type="entry name" value="TAT"/>
    <property type="match status" value="1"/>
</dbReference>
<accession>A0A7X0B0E7</accession>
<evidence type="ECO:0000313" key="3">
    <source>
        <dbReference type="Proteomes" id="UP000539175"/>
    </source>
</evidence>
<reference evidence="2 3" key="1">
    <citation type="submission" date="2020-08" db="EMBL/GenBank/DDBJ databases">
        <title>Genomic Encyclopedia of Type Strains, Phase IV (KMG-IV): sequencing the most valuable type-strain genomes for metagenomic binning, comparative biology and taxonomic classification.</title>
        <authorList>
            <person name="Goeker M."/>
        </authorList>
    </citation>
    <scope>NUCLEOTIDE SEQUENCE [LARGE SCALE GENOMIC DNA]</scope>
    <source>
        <strain evidence="2 3">DSM 22198</strain>
    </source>
</reference>
<dbReference type="InterPro" id="IPR006311">
    <property type="entry name" value="TAT_signal"/>
</dbReference>
<dbReference type="Pfam" id="PF20256">
    <property type="entry name" value="MoCoBD_2"/>
    <property type="match status" value="2"/>
</dbReference>
<dbReference type="EMBL" id="JACIIZ010000006">
    <property type="protein sequence ID" value="MBB6252066.1"/>
    <property type="molecule type" value="Genomic_DNA"/>
</dbReference>
<dbReference type="InterPro" id="IPR052516">
    <property type="entry name" value="N-heterocyclic_Hydroxylase"/>
</dbReference>
<comment type="caution">
    <text evidence="2">The sequence shown here is derived from an EMBL/GenBank/DDBJ whole genome shotgun (WGS) entry which is preliminary data.</text>
</comment>
<gene>
    <name evidence="2" type="ORF">FHS74_002626</name>
</gene>
<dbReference type="InterPro" id="IPR046867">
    <property type="entry name" value="AldOxase/xan_DH_MoCoBD2"/>
</dbReference>
<dbReference type="Proteomes" id="UP000539175">
    <property type="component" value="Unassembled WGS sequence"/>
</dbReference>
<dbReference type="AlphaFoldDB" id="A0A7X0B0E7"/>
<dbReference type="PANTHER" id="PTHR47495">
    <property type="entry name" value="ALDEHYDE DEHYDROGENASE"/>
    <property type="match status" value="1"/>
</dbReference>
<dbReference type="Gene3D" id="3.90.1170.50">
    <property type="entry name" value="Aldehyde oxidase/xanthine dehydrogenase, a/b hammerhead"/>
    <property type="match status" value="1"/>
</dbReference>
<dbReference type="GO" id="GO:0016491">
    <property type="term" value="F:oxidoreductase activity"/>
    <property type="evidence" value="ECO:0007669"/>
    <property type="project" value="InterPro"/>
</dbReference>
<organism evidence="2 3">
    <name type="scientific">Nitrospirillum iridis</name>
    <dbReference type="NCBI Taxonomy" id="765888"/>
    <lineage>
        <taxon>Bacteria</taxon>
        <taxon>Pseudomonadati</taxon>
        <taxon>Pseudomonadota</taxon>
        <taxon>Alphaproteobacteria</taxon>
        <taxon>Rhodospirillales</taxon>
        <taxon>Azospirillaceae</taxon>
        <taxon>Nitrospirillum</taxon>
    </lineage>
</organism>
<dbReference type="InterPro" id="IPR037165">
    <property type="entry name" value="AldOxase/xan_DH_Mopterin-bd_sf"/>
</dbReference>
<keyword evidence="3" id="KW-1185">Reference proteome</keyword>
<evidence type="ECO:0000259" key="1">
    <source>
        <dbReference type="SMART" id="SM01008"/>
    </source>
</evidence>
<dbReference type="InterPro" id="IPR012368">
    <property type="entry name" value="OxRdtase_Mopterin-bd_su_IorB"/>
</dbReference>
<name>A0A7X0B0E7_9PROT</name>
<dbReference type="InterPro" id="IPR000674">
    <property type="entry name" value="Ald_Oxase/Xan_DH_a/b"/>
</dbReference>
<sequence>MSMSPLDHAKAPSRRAFLGGGGALVVAFSLAPRALAQLAGGGEGGAGPAVIAPDLKGSLKNHPWLDAWIRVDGDGRVTVFTGKVELGQGIRTALIQVAAEELDLPPGAITLVTADTRRTPDEGLTAGSHSMQDSGTAILNAAANVRMLLTNAAAALWRVPAGGLATTGDGHVRGPDGRLAAYGDLAAGLSLHVAAVPDAPLRNPADYRTLGKPLPRVDIPAKLTGGAAYLHDMRLPGMLHARVVRGPAEGTRLVEPDIQAVEAMPGVVKVVRRGAFLAVVAERQWTAIQALRHLQRAAHARVTAPLPAGAATGAPLSGDAVEAVLNTLTPRDIAIEDTRTPTGPAVHTVQARYTRPWISHGSIGPSCALARFQDGEMTIWTHSQGTFDVARVVTELLGLPAEKVHAIHAEGAGCYGQNGADDVAADAAVIAFAVPGRPIRLQWMREQEFGWEPLGPGMVTRLAASLDADNRIVAWRHEVWSNPHNNRPVGAGGVLAGAEVDPPFAAPEGKPIPMPEGDGSRNSNPLYTFANTHVLYHFLKDMPVRVSALRSLGAHLNVFSIESMLDELAAAAGIDPLALRLAHMEDPRARDVMQAMAAGFDWAGRPRGDGRRGCGMAFARYKNLGAYCAVALEVEIDRETGRAWVRRAFAAVDCGQPANPDGVRNQIEGGLIQSLSWTGHEAMAFSPERRAAFDWSGYPILRFQDVPGTIDVRVVDRPGLPFLGTAEAAQGPTAAALANAIADATGVRLRDMPLAPDRLKAALGPV</sequence>
<feature type="domain" description="Aldehyde oxidase/xanthine dehydrogenase a/b hammerhead" evidence="1">
    <location>
        <begin position="224"/>
        <end position="307"/>
    </location>
</feature>
<dbReference type="SMART" id="SM01008">
    <property type="entry name" value="Ald_Xan_dh_C"/>
    <property type="match status" value="1"/>
</dbReference>